<dbReference type="Proteomes" id="UP000193484">
    <property type="component" value="Unassembled WGS sequence"/>
</dbReference>
<keyword evidence="2" id="KW-0732">Signal</keyword>
<dbReference type="Pfam" id="PF13462">
    <property type="entry name" value="Thioredoxin_4"/>
    <property type="match status" value="1"/>
</dbReference>
<keyword evidence="4" id="KW-1015">Disulfide bond</keyword>
<dbReference type="PANTHER" id="PTHR13887:SF14">
    <property type="entry name" value="DISULFIDE BOND FORMATION PROTEIN D"/>
    <property type="match status" value="1"/>
</dbReference>
<protein>
    <submittedName>
        <fullName evidence="6">Uncharacterized protein</fullName>
    </submittedName>
</protein>
<comment type="caution">
    <text evidence="6">The sequence shown here is derived from an EMBL/GenBank/DDBJ whole genome shotgun (WGS) entry which is preliminary data.</text>
</comment>
<keyword evidence="7" id="KW-1185">Reference proteome</keyword>
<keyword evidence="3" id="KW-0560">Oxidoreductase</keyword>
<dbReference type="SUPFAM" id="SSF52833">
    <property type="entry name" value="Thioredoxin-like"/>
    <property type="match status" value="1"/>
</dbReference>
<dbReference type="AlphaFoldDB" id="A0A1X1RI97"/>
<sequence>MAAKSKKNAKYDLRSAESKRDMWVKIGLTGLVVVFAVALVGYILVNGERQRAAGEVVAIRAVSPTVITAEGSSDPKAVISVYEDFHCPHCGAFEKSLGSTLGKIVDSGAAAVDYYPVSIMDQASSTRFSTRAANAAFCVAAEDTTPTKEAFQRFHAALFAQQPAEGAAATPDDKALIELARQAGVVGKVPECINAGRNNDMVQGLARAAGITGTPTIRINGEDVAVSDKNGMFLSPDEFIAKITDIVGDVPGLQAAAKPAS</sequence>
<evidence type="ECO:0000256" key="3">
    <source>
        <dbReference type="ARBA" id="ARBA00023002"/>
    </source>
</evidence>
<evidence type="ECO:0000256" key="2">
    <source>
        <dbReference type="ARBA" id="ARBA00022729"/>
    </source>
</evidence>
<dbReference type="RefSeq" id="WP_085093677.1">
    <property type="nucleotide sequence ID" value="NZ_AP022603.1"/>
</dbReference>
<gene>
    <name evidence="6" type="ORF">AWC04_04970</name>
</gene>
<comment type="similarity">
    <text evidence="1">Belongs to the thioredoxin family. DsbA subfamily.</text>
</comment>
<evidence type="ECO:0000313" key="7">
    <source>
        <dbReference type="Proteomes" id="UP000193484"/>
    </source>
</evidence>
<accession>A0A1X1RI97</accession>
<keyword evidence="5" id="KW-0676">Redox-active center</keyword>
<dbReference type="GO" id="GO:0016491">
    <property type="term" value="F:oxidoreductase activity"/>
    <property type="evidence" value="ECO:0007669"/>
    <property type="project" value="UniProtKB-KW"/>
</dbReference>
<dbReference type="InterPro" id="IPR012336">
    <property type="entry name" value="Thioredoxin-like_fold"/>
</dbReference>
<evidence type="ECO:0000256" key="4">
    <source>
        <dbReference type="ARBA" id="ARBA00023157"/>
    </source>
</evidence>
<dbReference type="Gene3D" id="3.40.30.10">
    <property type="entry name" value="Glutaredoxin"/>
    <property type="match status" value="1"/>
</dbReference>
<proteinExistence type="inferred from homology"/>
<dbReference type="EMBL" id="LQOJ01000020">
    <property type="protein sequence ID" value="ORV06797.1"/>
    <property type="molecule type" value="Genomic_DNA"/>
</dbReference>
<evidence type="ECO:0000256" key="5">
    <source>
        <dbReference type="ARBA" id="ARBA00023284"/>
    </source>
</evidence>
<reference evidence="6 7" key="1">
    <citation type="submission" date="2016-01" db="EMBL/GenBank/DDBJ databases">
        <title>The new phylogeny of the genus Mycobacterium.</title>
        <authorList>
            <person name="Tarcisio F."/>
            <person name="Conor M."/>
            <person name="Antonella G."/>
            <person name="Elisabetta G."/>
            <person name="Giulia F.S."/>
            <person name="Sara T."/>
            <person name="Anna F."/>
            <person name="Clotilde B."/>
            <person name="Roberto B."/>
            <person name="Veronica D.S."/>
            <person name="Fabio R."/>
            <person name="Monica P."/>
            <person name="Olivier J."/>
            <person name="Enrico T."/>
            <person name="Nicola S."/>
        </authorList>
    </citation>
    <scope>NUCLEOTIDE SEQUENCE [LARGE SCALE GENOMIC DNA]</scope>
    <source>
        <strain evidence="6 7">DSM 44179</strain>
    </source>
</reference>
<dbReference type="STRING" id="1793.AWC04_04970"/>
<dbReference type="InterPro" id="IPR036249">
    <property type="entry name" value="Thioredoxin-like_sf"/>
</dbReference>
<organism evidence="6 7">
    <name type="scientific">Mycolicibacterium fallax</name>
    <name type="common">Mycobacterium fallax</name>
    <dbReference type="NCBI Taxonomy" id="1793"/>
    <lineage>
        <taxon>Bacteria</taxon>
        <taxon>Bacillati</taxon>
        <taxon>Actinomycetota</taxon>
        <taxon>Actinomycetes</taxon>
        <taxon>Mycobacteriales</taxon>
        <taxon>Mycobacteriaceae</taxon>
        <taxon>Mycolicibacterium</taxon>
    </lineage>
</organism>
<evidence type="ECO:0000256" key="1">
    <source>
        <dbReference type="ARBA" id="ARBA00005791"/>
    </source>
</evidence>
<evidence type="ECO:0000313" key="6">
    <source>
        <dbReference type="EMBL" id="ORV06797.1"/>
    </source>
</evidence>
<name>A0A1X1RI97_MYCFA</name>
<dbReference type="PANTHER" id="PTHR13887">
    <property type="entry name" value="GLUTATHIONE S-TRANSFERASE KAPPA"/>
    <property type="match status" value="1"/>
</dbReference>
<dbReference type="OrthoDB" id="117402at2"/>